<name>A0A507AR09_9PEZI</name>
<dbReference type="PANTHER" id="PTHR34154:SF3">
    <property type="entry name" value="ALKALI-SENSITIVE LINKAGE PROTEIN 1"/>
    <property type="match status" value="1"/>
</dbReference>
<evidence type="ECO:0000313" key="3">
    <source>
        <dbReference type="Proteomes" id="UP000319257"/>
    </source>
</evidence>
<dbReference type="InParanoid" id="A0A507AR09"/>
<dbReference type="Gene3D" id="3.20.20.80">
    <property type="entry name" value="Glycosidases"/>
    <property type="match status" value="1"/>
</dbReference>
<evidence type="ECO:0000259" key="1">
    <source>
        <dbReference type="Pfam" id="PF11790"/>
    </source>
</evidence>
<dbReference type="InterPro" id="IPR053183">
    <property type="entry name" value="ASL1"/>
</dbReference>
<organism evidence="2 3">
    <name type="scientific">Thyridium curvatum</name>
    <dbReference type="NCBI Taxonomy" id="1093900"/>
    <lineage>
        <taxon>Eukaryota</taxon>
        <taxon>Fungi</taxon>
        <taxon>Dikarya</taxon>
        <taxon>Ascomycota</taxon>
        <taxon>Pezizomycotina</taxon>
        <taxon>Sordariomycetes</taxon>
        <taxon>Sordariomycetidae</taxon>
        <taxon>Thyridiales</taxon>
        <taxon>Thyridiaceae</taxon>
        <taxon>Thyridium</taxon>
    </lineage>
</organism>
<dbReference type="PANTHER" id="PTHR34154">
    <property type="entry name" value="ALKALI-SENSITIVE LINKAGE PROTEIN 1"/>
    <property type="match status" value="1"/>
</dbReference>
<comment type="caution">
    <text evidence="2">The sequence shown here is derived from an EMBL/GenBank/DDBJ whole genome shotgun (WGS) entry which is preliminary data.</text>
</comment>
<feature type="domain" description="Asl1-like glycosyl hydrolase catalytic" evidence="1">
    <location>
        <begin position="67"/>
        <end position="244"/>
    </location>
</feature>
<accession>A0A507AR09</accession>
<evidence type="ECO:0000313" key="2">
    <source>
        <dbReference type="EMBL" id="TPX07329.1"/>
    </source>
</evidence>
<dbReference type="InterPro" id="IPR017853">
    <property type="entry name" value="GH"/>
</dbReference>
<dbReference type="SUPFAM" id="SSF51445">
    <property type="entry name" value="(Trans)glycosidases"/>
    <property type="match status" value="1"/>
</dbReference>
<proteinExistence type="predicted"/>
<dbReference type="STRING" id="1093900.A0A507AR09"/>
<dbReference type="GeneID" id="41978198"/>
<gene>
    <name evidence="2" type="ORF">E0L32_010751</name>
</gene>
<dbReference type="OrthoDB" id="43654at2759"/>
<dbReference type="AlphaFoldDB" id="A0A507AR09"/>
<dbReference type="InterPro" id="IPR024655">
    <property type="entry name" value="Asl1_glyco_hydro_catalytic"/>
</dbReference>
<dbReference type="GO" id="GO:0009277">
    <property type="term" value="C:fungal-type cell wall"/>
    <property type="evidence" value="ECO:0007669"/>
    <property type="project" value="TreeGrafter"/>
</dbReference>
<sequence>MVIRKRCLLWDYTNTRDRPGAIDQLNFNGPFRSVANWNTWAPPELKGRLPYYPQARTPAQLQDGSEDYRNFQAVIGAAGSKPIKVLFLNEPERIPCSPQQAAQLWRQKMLPLRRGHGNVKLVGPSCASDDAGHKWLREFMGAIGGDKPDFLGCHWYGTDAGACKKYLEGLHNEFKLPLFVSEIASISRDGNQVNAFTADMADWMDHQGFVEEYAFFGCMAHVADNFVSPAAQLMAPDGKFTPLMKRLMNDQPMKK</sequence>
<keyword evidence="3" id="KW-1185">Reference proteome</keyword>
<dbReference type="EMBL" id="SKBQ01000090">
    <property type="protein sequence ID" value="TPX07329.1"/>
    <property type="molecule type" value="Genomic_DNA"/>
</dbReference>
<protein>
    <recommendedName>
        <fullName evidence="1">Asl1-like glycosyl hydrolase catalytic domain-containing protein</fullName>
    </recommendedName>
</protein>
<reference evidence="2 3" key="1">
    <citation type="submission" date="2019-06" db="EMBL/GenBank/DDBJ databases">
        <title>Draft genome sequence of the filamentous fungus Phialemoniopsis curvata isolated from diesel fuel.</title>
        <authorList>
            <person name="Varaljay V.A."/>
            <person name="Lyon W.J."/>
            <person name="Crouch A.L."/>
            <person name="Drake C.E."/>
            <person name="Hollomon J.M."/>
            <person name="Nadeau L.J."/>
            <person name="Nunn H.S."/>
            <person name="Stevenson B.S."/>
            <person name="Bojanowski C.L."/>
            <person name="Crookes-Goodson W.J."/>
        </authorList>
    </citation>
    <scope>NUCLEOTIDE SEQUENCE [LARGE SCALE GENOMIC DNA]</scope>
    <source>
        <strain evidence="2 3">D216</strain>
    </source>
</reference>
<dbReference type="Proteomes" id="UP000319257">
    <property type="component" value="Unassembled WGS sequence"/>
</dbReference>
<dbReference type="Pfam" id="PF11790">
    <property type="entry name" value="Glyco_hydro_cc"/>
    <property type="match status" value="1"/>
</dbReference>
<dbReference type="RefSeq" id="XP_030989040.1">
    <property type="nucleotide sequence ID" value="XM_031133403.1"/>
</dbReference>
<dbReference type="GO" id="GO:0071966">
    <property type="term" value="P:fungal-type cell wall polysaccharide metabolic process"/>
    <property type="evidence" value="ECO:0007669"/>
    <property type="project" value="TreeGrafter"/>
</dbReference>